<gene>
    <name evidence="2" type="ORF">BO94DRAFT_371200</name>
</gene>
<keyword evidence="1" id="KW-0472">Membrane</keyword>
<organism evidence="2 3">
    <name type="scientific">Aspergillus sclerotioniger CBS 115572</name>
    <dbReference type="NCBI Taxonomy" id="1450535"/>
    <lineage>
        <taxon>Eukaryota</taxon>
        <taxon>Fungi</taxon>
        <taxon>Dikarya</taxon>
        <taxon>Ascomycota</taxon>
        <taxon>Pezizomycotina</taxon>
        <taxon>Eurotiomycetes</taxon>
        <taxon>Eurotiomycetidae</taxon>
        <taxon>Eurotiales</taxon>
        <taxon>Aspergillaceae</taxon>
        <taxon>Aspergillus</taxon>
        <taxon>Aspergillus subgen. Circumdati</taxon>
    </lineage>
</organism>
<comment type="caution">
    <text evidence="2">The sequence shown here is derived from an EMBL/GenBank/DDBJ whole genome shotgun (WGS) entry which is preliminary data.</text>
</comment>
<proteinExistence type="predicted"/>
<dbReference type="AlphaFoldDB" id="A0A317X6P6"/>
<feature type="transmembrane region" description="Helical" evidence="1">
    <location>
        <begin position="90"/>
        <end position="108"/>
    </location>
</feature>
<dbReference type="GeneID" id="37109352"/>
<protein>
    <submittedName>
        <fullName evidence="2">Uncharacterized protein</fullName>
    </submittedName>
</protein>
<keyword evidence="1" id="KW-1133">Transmembrane helix</keyword>
<evidence type="ECO:0000313" key="2">
    <source>
        <dbReference type="EMBL" id="PWY93322.1"/>
    </source>
</evidence>
<keyword evidence="3" id="KW-1185">Reference proteome</keyword>
<keyword evidence="1" id="KW-0812">Transmembrane</keyword>
<dbReference type="EMBL" id="MSFK01000007">
    <property type="protein sequence ID" value="PWY93322.1"/>
    <property type="molecule type" value="Genomic_DNA"/>
</dbReference>
<evidence type="ECO:0000256" key="1">
    <source>
        <dbReference type="SAM" id="Phobius"/>
    </source>
</evidence>
<dbReference type="Proteomes" id="UP000246702">
    <property type="component" value="Unassembled WGS sequence"/>
</dbReference>
<reference evidence="2 3" key="1">
    <citation type="submission" date="2016-12" db="EMBL/GenBank/DDBJ databases">
        <title>The genomes of Aspergillus section Nigri reveals drivers in fungal speciation.</title>
        <authorList>
            <consortium name="DOE Joint Genome Institute"/>
            <person name="Vesth T.C."/>
            <person name="Nybo J."/>
            <person name="Theobald S."/>
            <person name="Brandl J."/>
            <person name="Frisvad J.C."/>
            <person name="Nielsen K.F."/>
            <person name="Lyhne E.K."/>
            <person name="Kogle M.E."/>
            <person name="Kuo A."/>
            <person name="Riley R."/>
            <person name="Clum A."/>
            <person name="Nolan M."/>
            <person name="Lipzen A."/>
            <person name="Salamov A."/>
            <person name="Henrissat B."/>
            <person name="Wiebenga A."/>
            <person name="De Vries R.P."/>
            <person name="Grigoriev I.V."/>
            <person name="Mortensen U.H."/>
            <person name="Andersen M.R."/>
            <person name="Baker S.E."/>
        </authorList>
    </citation>
    <scope>NUCLEOTIDE SEQUENCE [LARGE SCALE GENOMIC DNA]</scope>
    <source>
        <strain evidence="2 3">CBS 115572</strain>
    </source>
</reference>
<sequence length="126" mass="14491">MSLSIVLQSIQHYPGTAGRSNDLQQCDRSQQFTVAPDYRGQLEVKDSPTFSFFIIFFFFLITFSILISFLSSLLSFLFLFLFFFLLPQPVSWALLPCVIPITIIAILFDLKFNRFSVVVTRSKSNE</sequence>
<feature type="transmembrane region" description="Helical" evidence="1">
    <location>
        <begin position="52"/>
        <end position="84"/>
    </location>
</feature>
<name>A0A317X6P6_9EURO</name>
<dbReference type="OrthoDB" id="10533134at2759"/>
<accession>A0A317X6P6</accession>
<evidence type="ECO:0000313" key="3">
    <source>
        <dbReference type="Proteomes" id="UP000246702"/>
    </source>
</evidence>
<dbReference type="RefSeq" id="XP_025470083.1">
    <property type="nucleotide sequence ID" value="XM_025607209.1"/>
</dbReference>